<dbReference type="PROSITE" id="PS51257">
    <property type="entry name" value="PROKAR_LIPOPROTEIN"/>
    <property type="match status" value="1"/>
</dbReference>
<evidence type="ECO:0000313" key="3">
    <source>
        <dbReference type="EMBL" id="MCJ0762905.1"/>
    </source>
</evidence>
<feature type="signal peptide" evidence="2">
    <location>
        <begin position="1"/>
        <end position="33"/>
    </location>
</feature>
<organism evidence="3 4">
    <name type="scientific">Variovorax terrae</name>
    <dbReference type="NCBI Taxonomy" id="2923278"/>
    <lineage>
        <taxon>Bacteria</taxon>
        <taxon>Pseudomonadati</taxon>
        <taxon>Pseudomonadota</taxon>
        <taxon>Betaproteobacteria</taxon>
        <taxon>Burkholderiales</taxon>
        <taxon>Comamonadaceae</taxon>
        <taxon>Variovorax</taxon>
    </lineage>
</organism>
<gene>
    <name evidence="3" type="ORF">MMF98_06745</name>
</gene>
<evidence type="ECO:0000256" key="1">
    <source>
        <dbReference type="SAM" id="MobiDB-lite"/>
    </source>
</evidence>
<dbReference type="EMBL" id="JALGBI010000001">
    <property type="protein sequence ID" value="MCJ0762905.1"/>
    <property type="molecule type" value="Genomic_DNA"/>
</dbReference>
<dbReference type="Proteomes" id="UP001139447">
    <property type="component" value="Unassembled WGS sequence"/>
</dbReference>
<name>A0A9X2AML0_9BURK</name>
<evidence type="ECO:0000256" key="2">
    <source>
        <dbReference type="SAM" id="SignalP"/>
    </source>
</evidence>
<proteinExistence type="predicted"/>
<dbReference type="RefSeq" id="WP_243305472.1">
    <property type="nucleotide sequence ID" value="NZ_JALGBI010000001.1"/>
</dbReference>
<accession>A0A9X2AML0</accession>
<feature type="chain" id="PRO_5040776614" description="Lipoprotein SmpA/OmlA domain-containing protein" evidence="2">
    <location>
        <begin position="34"/>
        <end position="127"/>
    </location>
</feature>
<comment type="caution">
    <text evidence="3">The sequence shown here is derived from an EMBL/GenBank/DDBJ whole genome shotgun (WGS) entry which is preliminary data.</text>
</comment>
<reference evidence="3" key="1">
    <citation type="submission" date="2022-03" db="EMBL/GenBank/DDBJ databases">
        <authorList>
            <person name="Woo C.Y."/>
        </authorList>
    </citation>
    <scope>NUCLEOTIDE SEQUENCE</scope>
    <source>
        <strain evidence="3">CYS-02</strain>
    </source>
</reference>
<evidence type="ECO:0000313" key="4">
    <source>
        <dbReference type="Proteomes" id="UP001139447"/>
    </source>
</evidence>
<feature type="region of interest" description="Disordered" evidence="1">
    <location>
        <begin position="32"/>
        <end position="57"/>
    </location>
</feature>
<protein>
    <recommendedName>
        <fullName evidence="5">Lipoprotein SmpA/OmlA domain-containing protein</fullName>
    </recommendedName>
</protein>
<sequence length="127" mass="13178">MRGGTARPRTACAAAVAACCCLWLAGCAAPSPAADGRPEPVFRDPAMSMQEASGLVPPGTTRAEVLAALGSAGMIRFDSGFEVWVYPAAARQRAAGQAEFVVLFDPAGIVRKTRLRPATPQLPPLGR</sequence>
<dbReference type="AlphaFoldDB" id="A0A9X2AML0"/>
<evidence type="ECO:0008006" key="5">
    <source>
        <dbReference type="Google" id="ProtNLM"/>
    </source>
</evidence>
<keyword evidence="4" id="KW-1185">Reference proteome</keyword>
<keyword evidence="2" id="KW-0732">Signal</keyword>